<organism evidence="2 3">
    <name type="scientific">Aulographum hederae CBS 113979</name>
    <dbReference type="NCBI Taxonomy" id="1176131"/>
    <lineage>
        <taxon>Eukaryota</taxon>
        <taxon>Fungi</taxon>
        <taxon>Dikarya</taxon>
        <taxon>Ascomycota</taxon>
        <taxon>Pezizomycotina</taxon>
        <taxon>Dothideomycetes</taxon>
        <taxon>Pleosporomycetidae</taxon>
        <taxon>Aulographales</taxon>
        <taxon>Aulographaceae</taxon>
    </lineage>
</organism>
<accession>A0A6G1HCX5</accession>
<feature type="compositionally biased region" description="Low complexity" evidence="1">
    <location>
        <begin position="108"/>
        <end position="118"/>
    </location>
</feature>
<feature type="non-terminal residue" evidence="2">
    <location>
        <position position="1"/>
    </location>
</feature>
<proteinExistence type="predicted"/>
<feature type="compositionally biased region" description="Basic residues" evidence="1">
    <location>
        <begin position="120"/>
        <end position="150"/>
    </location>
</feature>
<evidence type="ECO:0000313" key="3">
    <source>
        <dbReference type="Proteomes" id="UP000800041"/>
    </source>
</evidence>
<evidence type="ECO:0000256" key="1">
    <source>
        <dbReference type="SAM" id="MobiDB-lite"/>
    </source>
</evidence>
<reference evidence="2" key="1">
    <citation type="journal article" date="2020" name="Stud. Mycol.">
        <title>101 Dothideomycetes genomes: a test case for predicting lifestyles and emergence of pathogens.</title>
        <authorList>
            <person name="Haridas S."/>
            <person name="Albert R."/>
            <person name="Binder M."/>
            <person name="Bloem J."/>
            <person name="Labutti K."/>
            <person name="Salamov A."/>
            <person name="Andreopoulos B."/>
            <person name="Baker S."/>
            <person name="Barry K."/>
            <person name="Bills G."/>
            <person name="Bluhm B."/>
            <person name="Cannon C."/>
            <person name="Castanera R."/>
            <person name="Culley D."/>
            <person name="Daum C."/>
            <person name="Ezra D."/>
            <person name="Gonzalez J."/>
            <person name="Henrissat B."/>
            <person name="Kuo A."/>
            <person name="Liang C."/>
            <person name="Lipzen A."/>
            <person name="Lutzoni F."/>
            <person name="Magnuson J."/>
            <person name="Mondo S."/>
            <person name="Nolan M."/>
            <person name="Ohm R."/>
            <person name="Pangilinan J."/>
            <person name="Park H.-J."/>
            <person name="Ramirez L."/>
            <person name="Alfaro M."/>
            <person name="Sun H."/>
            <person name="Tritt A."/>
            <person name="Yoshinaga Y."/>
            <person name="Zwiers L.-H."/>
            <person name="Turgeon B."/>
            <person name="Goodwin S."/>
            <person name="Spatafora J."/>
            <person name="Crous P."/>
            <person name="Grigoriev I."/>
        </authorList>
    </citation>
    <scope>NUCLEOTIDE SEQUENCE</scope>
    <source>
        <strain evidence="2">CBS 113979</strain>
    </source>
</reference>
<gene>
    <name evidence="2" type="ORF">K402DRAFT_451200</name>
</gene>
<dbReference type="AlphaFoldDB" id="A0A6G1HCX5"/>
<sequence>HLHYPSTSHLLPPPATVPQIHPLEKQTHPKSHPSLFRAITTVAKVNLSASRADAHFTDKSVSSPDGERHRQAQRHAENEHLGHARADPSKPKIPPPHPSRIQIHLQIHNPTHTNLPNPNRHPRQQALRRRRRRKVAPHHLHQQQGKRARSGFRDASV</sequence>
<name>A0A6G1HCX5_9PEZI</name>
<feature type="region of interest" description="Disordered" evidence="1">
    <location>
        <begin position="1"/>
        <end position="32"/>
    </location>
</feature>
<keyword evidence="3" id="KW-1185">Reference proteome</keyword>
<protein>
    <submittedName>
        <fullName evidence="2">Uncharacterized protein</fullName>
    </submittedName>
</protein>
<evidence type="ECO:0000313" key="2">
    <source>
        <dbReference type="EMBL" id="KAF1990917.1"/>
    </source>
</evidence>
<dbReference type="Proteomes" id="UP000800041">
    <property type="component" value="Unassembled WGS sequence"/>
</dbReference>
<feature type="region of interest" description="Disordered" evidence="1">
    <location>
        <begin position="54"/>
        <end position="157"/>
    </location>
</feature>
<dbReference type="EMBL" id="ML977141">
    <property type="protein sequence ID" value="KAF1990917.1"/>
    <property type="molecule type" value="Genomic_DNA"/>
</dbReference>
<feature type="compositionally biased region" description="Basic and acidic residues" evidence="1">
    <location>
        <begin position="65"/>
        <end position="90"/>
    </location>
</feature>